<comment type="caution">
    <text evidence="2">The sequence shown here is derived from an EMBL/GenBank/DDBJ whole genome shotgun (WGS) entry which is preliminary data.</text>
</comment>
<evidence type="ECO:0000313" key="2">
    <source>
        <dbReference type="EMBL" id="PRQ44010.1"/>
    </source>
</evidence>
<name>A0A2P6RC73_ROSCH</name>
<organism evidence="2 3">
    <name type="scientific">Rosa chinensis</name>
    <name type="common">China rose</name>
    <dbReference type="NCBI Taxonomy" id="74649"/>
    <lineage>
        <taxon>Eukaryota</taxon>
        <taxon>Viridiplantae</taxon>
        <taxon>Streptophyta</taxon>
        <taxon>Embryophyta</taxon>
        <taxon>Tracheophyta</taxon>
        <taxon>Spermatophyta</taxon>
        <taxon>Magnoliopsida</taxon>
        <taxon>eudicotyledons</taxon>
        <taxon>Gunneridae</taxon>
        <taxon>Pentapetalae</taxon>
        <taxon>rosids</taxon>
        <taxon>fabids</taxon>
        <taxon>Rosales</taxon>
        <taxon>Rosaceae</taxon>
        <taxon>Rosoideae</taxon>
        <taxon>Rosoideae incertae sedis</taxon>
        <taxon>Rosa</taxon>
    </lineage>
</organism>
<gene>
    <name evidence="2" type="ORF">RchiOBHm_Chr3g0474481</name>
</gene>
<keyword evidence="3" id="KW-1185">Reference proteome</keyword>
<evidence type="ECO:0000256" key="1">
    <source>
        <dbReference type="SAM" id="Phobius"/>
    </source>
</evidence>
<dbReference type="EMBL" id="PDCK01000041">
    <property type="protein sequence ID" value="PRQ44010.1"/>
    <property type="molecule type" value="Genomic_DNA"/>
</dbReference>
<keyword evidence="1" id="KW-0812">Transmembrane</keyword>
<feature type="transmembrane region" description="Helical" evidence="1">
    <location>
        <begin position="35"/>
        <end position="66"/>
    </location>
</feature>
<keyword evidence="1" id="KW-0472">Membrane</keyword>
<sequence>MMGGAWPWRWGDSCGPTAALVIRHGCWDDLWRVNLLWACGLLISLHLAGTWAWTLSLGLLGFSLIFMGF</sequence>
<accession>A0A2P6RC73</accession>
<dbReference type="Proteomes" id="UP000238479">
    <property type="component" value="Chromosome 3"/>
</dbReference>
<protein>
    <submittedName>
        <fullName evidence="2">Uncharacterized protein</fullName>
    </submittedName>
</protein>
<reference evidence="2 3" key="1">
    <citation type="journal article" date="2018" name="Nat. Genet.">
        <title>The Rosa genome provides new insights in the design of modern roses.</title>
        <authorList>
            <person name="Bendahmane M."/>
        </authorList>
    </citation>
    <scope>NUCLEOTIDE SEQUENCE [LARGE SCALE GENOMIC DNA]</scope>
    <source>
        <strain evidence="3">cv. Old Blush</strain>
    </source>
</reference>
<proteinExistence type="predicted"/>
<dbReference type="AlphaFoldDB" id="A0A2P6RC73"/>
<keyword evidence="1" id="KW-1133">Transmembrane helix</keyword>
<evidence type="ECO:0000313" key="3">
    <source>
        <dbReference type="Proteomes" id="UP000238479"/>
    </source>
</evidence>
<dbReference type="Gramene" id="PRQ44010">
    <property type="protein sequence ID" value="PRQ44010"/>
    <property type="gene ID" value="RchiOBHm_Chr3g0474481"/>
</dbReference>